<dbReference type="Proteomes" id="UP000054937">
    <property type="component" value="Unassembled WGS sequence"/>
</dbReference>
<keyword evidence="1" id="KW-0677">Repeat</keyword>
<dbReference type="Pfam" id="PF12854">
    <property type="entry name" value="PPR_1"/>
    <property type="match status" value="1"/>
</dbReference>
<gene>
    <name evidence="3" type="ORF">PPERSA_01545</name>
</gene>
<dbReference type="NCBIfam" id="TIGR00756">
    <property type="entry name" value="PPR"/>
    <property type="match status" value="2"/>
</dbReference>
<accession>A0A0V0R8E9</accession>
<evidence type="ECO:0000256" key="2">
    <source>
        <dbReference type="PROSITE-ProRule" id="PRU00708"/>
    </source>
</evidence>
<name>A0A0V0R8E9_PSEPJ</name>
<dbReference type="EMBL" id="LDAU01000026">
    <property type="protein sequence ID" value="KRX10533.1"/>
    <property type="molecule type" value="Genomic_DNA"/>
</dbReference>
<feature type="repeat" description="PPR" evidence="2">
    <location>
        <begin position="295"/>
        <end position="329"/>
    </location>
</feature>
<feature type="repeat" description="PPR" evidence="2">
    <location>
        <begin position="375"/>
        <end position="405"/>
    </location>
</feature>
<keyword evidence="4" id="KW-1185">Reference proteome</keyword>
<dbReference type="Pfam" id="PF01535">
    <property type="entry name" value="PPR"/>
    <property type="match status" value="1"/>
</dbReference>
<dbReference type="InParanoid" id="A0A0V0R8E9"/>
<dbReference type="Pfam" id="PF13041">
    <property type="entry name" value="PPR_2"/>
    <property type="match status" value="1"/>
</dbReference>
<reference evidence="3 4" key="1">
    <citation type="journal article" date="2015" name="Sci. Rep.">
        <title>Genome of the facultative scuticociliatosis pathogen Pseudocohnilembus persalinus provides insight into its virulence through horizontal gene transfer.</title>
        <authorList>
            <person name="Xiong J."/>
            <person name="Wang G."/>
            <person name="Cheng J."/>
            <person name="Tian M."/>
            <person name="Pan X."/>
            <person name="Warren A."/>
            <person name="Jiang C."/>
            <person name="Yuan D."/>
            <person name="Miao W."/>
        </authorList>
    </citation>
    <scope>NUCLEOTIDE SEQUENCE [LARGE SCALE GENOMIC DNA]</scope>
    <source>
        <strain evidence="3">36N120E</strain>
    </source>
</reference>
<comment type="caution">
    <text evidence="3">The sequence shown here is derived from an EMBL/GenBank/DDBJ whole genome shotgun (WGS) entry which is preliminary data.</text>
</comment>
<organism evidence="3 4">
    <name type="scientific">Pseudocohnilembus persalinus</name>
    <name type="common">Ciliate</name>
    <dbReference type="NCBI Taxonomy" id="266149"/>
    <lineage>
        <taxon>Eukaryota</taxon>
        <taxon>Sar</taxon>
        <taxon>Alveolata</taxon>
        <taxon>Ciliophora</taxon>
        <taxon>Intramacronucleata</taxon>
        <taxon>Oligohymenophorea</taxon>
        <taxon>Scuticociliatia</taxon>
        <taxon>Philasterida</taxon>
        <taxon>Pseudocohnilembidae</taxon>
        <taxon>Pseudocohnilembus</taxon>
    </lineage>
</organism>
<dbReference type="PANTHER" id="PTHR47447:SF23">
    <property type="entry name" value="PENTACOTRIPEPTIDE-REPEAT REGION OF PRORP DOMAIN-CONTAINING PROTEIN"/>
    <property type="match status" value="1"/>
</dbReference>
<dbReference type="OrthoDB" id="185373at2759"/>
<dbReference type="PROSITE" id="PS51375">
    <property type="entry name" value="PPR"/>
    <property type="match status" value="2"/>
</dbReference>
<evidence type="ECO:0008006" key="5">
    <source>
        <dbReference type="Google" id="ProtNLM"/>
    </source>
</evidence>
<dbReference type="AlphaFoldDB" id="A0A0V0R8E9"/>
<dbReference type="InterPro" id="IPR002885">
    <property type="entry name" value="PPR_rpt"/>
</dbReference>
<sequence length="439" mass="52555">MKFMKVQENKQKQPDQDRIQEFCEYIKDVYYQHDTLNVGKIFKVLQQENLKPDQKIYYKIVQIAIKKQDLRSIIKCFEYFNKENQDNPNFEEEQQAMIQNLFKQISFGSVNKDELRQFLLDLKRHILPQHLGYITDQSVKFQVVEPILFFFDHYKNNVSTQIQTLKSFKALTYKQTNQFYQSLVYKYLQLKEIEDHVGCLLLEITLKFNDIQLAEILFEKLESYSKDLQSLYQTMIRNIPPQKNYQVMVRYFNKMKEIPSVEINEVTFGQVIDCCVKNNQLNLAQQLLNDNKYSNCIVYTTLIKGYSKEKNFDQANKLFQQMKKSDDPKIKPNMVTYNSMLECSIQCQRFEEMQQIYKEITQQEQNQDEQGIKADLITHSTFIKGLCKARYIDQALELFDQIRESKQYDIDEVLYNSLLDGLLKIQECKWHLEQETWLN</sequence>
<evidence type="ECO:0000313" key="4">
    <source>
        <dbReference type="Proteomes" id="UP000054937"/>
    </source>
</evidence>
<dbReference type="Gene3D" id="1.25.40.10">
    <property type="entry name" value="Tetratricopeptide repeat domain"/>
    <property type="match status" value="2"/>
</dbReference>
<evidence type="ECO:0000256" key="1">
    <source>
        <dbReference type="ARBA" id="ARBA00022737"/>
    </source>
</evidence>
<protein>
    <recommendedName>
        <fullName evidence="5">Pentacotripeptide-repeat region of PRORP domain-containing protein</fullName>
    </recommendedName>
</protein>
<proteinExistence type="predicted"/>
<evidence type="ECO:0000313" key="3">
    <source>
        <dbReference type="EMBL" id="KRX10533.1"/>
    </source>
</evidence>
<dbReference type="PANTHER" id="PTHR47447">
    <property type="entry name" value="OS03G0856100 PROTEIN"/>
    <property type="match status" value="1"/>
</dbReference>
<dbReference type="InterPro" id="IPR011990">
    <property type="entry name" value="TPR-like_helical_dom_sf"/>
</dbReference>